<dbReference type="AlphaFoldDB" id="A0A284RA82"/>
<feature type="transmembrane region" description="Helical" evidence="1">
    <location>
        <begin position="49"/>
        <end position="70"/>
    </location>
</feature>
<feature type="transmembrane region" description="Helical" evidence="1">
    <location>
        <begin position="110"/>
        <end position="130"/>
    </location>
</feature>
<keyword evidence="1" id="KW-0812">Transmembrane</keyword>
<dbReference type="InterPro" id="IPR037185">
    <property type="entry name" value="EmrE-like"/>
</dbReference>
<feature type="transmembrane region" description="Helical" evidence="1">
    <location>
        <begin position="142"/>
        <end position="161"/>
    </location>
</feature>
<feature type="transmembrane region" description="Helical" evidence="1">
    <location>
        <begin position="376"/>
        <end position="396"/>
    </location>
</feature>
<evidence type="ECO:0000313" key="3">
    <source>
        <dbReference type="Proteomes" id="UP000219338"/>
    </source>
</evidence>
<evidence type="ECO:0008006" key="4">
    <source>
        <dbReference type="Google" id="ProtNLM"/>
    </source>
</evidence>
<feature type="transmembrane region" description="Helical" evidence="1">
    <location>
        <begin position="319"/>
        <end position="343"/>
    </location>
</feature>
<sequence>MPAGHHAAATPRIGGKLTVALFIVTLFAFVVESEFTQYVQTDLGYRQPFLIFYVVHSSFAFIFPLHLLYLRATTKYSTKSLIDGLSIAVSDHLSPLACPPSSAGFPRFRFVSFVIALTIGITLPGLLWFAAISLASVSDVTAIWNTNAFFAYIISVQVFHLKWESRRLLAVVLATLGVLVVVYGGSMSTPEETGSEVLQDFKRPTAPLIGDLLTLAASLIYALYQVMYKKYAALPSDPELVSERIYEPLPEADDLDIESSSDADIKDPDSACPPPFGFHPNFLTTAIGICTFLLLWIPIPVLDYFQIEIFAFPDSWRTVLAIGTIAMSGVVFNAGFMILLAAWGPIMTSVGGLLTIALVFISDVMFGAGIRAVTMGSVVGSTMIIAAFGVLAYDMAKH</sequence>
<dbReference type="PANTHER" id="PTHR19346">
    <property type="entry name" value="SUGAR PHOSPHATE TRANSPORTER DOMAIN-CONTAINING PROTEIN"/>
    <property type="match status" value="1"/>
</dbReference>
<dbReference type="InterPro" id="IPR026505">
    <property type="entry name" value="Solute_c_fam_35_mem_F3/F4"/>
</dbReference>
<dbReference type="OrthoDB" id="10062838at2759"/>
<feature type="transmembrane region" description="Helical" evidence="1">
    <location>
        <begin position="350"/>
        <end position="370"/>
    </location>
</feature>
<keyword evidence="3" id="KW-1185">Reference proteome</keyword>
<feature type="transmembrane region" description="Helical" evidence="1">
    <location>
        <begin position="282"/>
        <end position="299"/>
    </location>
</feature>
<organism evidence="2 3">
    <name type="scientific">Armillaria ostoyae</name>
    <name type="common">Armillaria root rot fungus</name>
    <dbReference type="NCBI Taxonomy" id="47428"/>
    <lineage>
        <taxon>Eukaryota</taxon>
        <taxon>Fungi</taxon>
        <taxon>Dikarya</taxon>
        <taxon>Basidiomycota</taxon>
        <taxon>Agaricomycotina</taxon>
        <taxon>Agaricomycetes</taxon>
        <taxon>Agaricomycetidae</taxon>
        <taxon>Agaricales</taxon>
        <taxon>Marasmiineae</taxon>
        <taxon>Physalacriaceae</taxon>
        <taxon>Armillaria</taxon>
    </lineage>
</organism>
<keyword evidence="1" id="KW-0472">Membrane</keyword>
<accession>A0A284RA82</accession>
<dbReference type="Proteomes" id="UP000219338">
    <property type="component" value="Unassembled WGS sequence"/>
</dbReference>
<dbReference type="PANTHER" id="PTHR19346:SF4">
    <property type="entry name" value="SUGAR PHOSPHATE TRANSPORTER DOMAIN-CONTAINING PROTEIN"/>
    <property type="match status" value="1"/>
</dbReference>
<gene>
    <name evidence="2" type="ORF">ARMOST_08980</name>
</gene>
<evidence type="ECO:0000256" key="1">
    <source>
        <dbReference type="SAM" id="Phobius"/>
    </source>
</evidence>
<dbReference type="SUPFAM" id="SSF103481">
    <property type="entry name" value="Multidrug resistance efflux transporter EmrE"/>
    <property type="match status" value="1"/>
</dbReference>
<protein>
    <recommendedName>
        <fullName evidence="4">EamA domain-containing protein</fullName>
    </recommendedName>
</protein>
<dbReference type="OMA" id="AVYIQHQ"/>
<evidence type="ECO:0000313" key="2">
    <source>
        <dbReference type="EMBL" id="SJL05633.1"/>
    </source>
</evidence>
<feature type="transmembrane region" description="Helical" evidence="1">
    <location>
        <begin position="168"/>
        <end position="186"/>
    </location>
</feature>
<feature type="transmembrane region" description="Helical" evidence="1">
    <location>
        <begin position="206"/>
        <end position="224"/>
    </location>
</feature>
<dbReference type="STRING" id="47428.A0A284RA82"/>
<name>A0A284RA82_ARMOS</name>
<proteinExistence type="predicted"/>
<keyword evidence="1" id="KW-1133">Transmembrane helix</keyword>
<reference evidence="3" key="1">
    <citation type="journal article" date="2017" name="Nat. Ecol. Evol.">
        <title>Genome expansion and lineage-specific genetic innovations in the forest pathogenic fungi Armillaria.</title>
        <authorList>
            <person name="Sipos G."/>
            <person name="Prasanna A.N."/>
            <person name="Walter M.C."/>
            <person name="O'Connor E."/>
            <person name="Balint B."/>
            <person name="Krizsan K."/>
            <person name="Kiss B."/>
            <person name="Hess J."/>
            <person name="Varga T."/>
            <person name="Slot J."/>
            <person name="Riley R."/>
            <person name="Boka B."/>
            <person name="Rigling D."/>
            <person name="Barry K."/>
            <person name="Lee J."/>
            <person name="Mihaltcheva S."/>
            <person name="LaButti K."/>
            <person name="Lipzen A."/>
            <person name="Waldron R."/>
            <person name="Moloney N.M."/>
            <person name="Sperisen C."/>
            <person name="Kredics L."/>
            <person name="Vagvoelgyi C."/>
            <person name="Patrignani A."/>
            <person name="Fitzpatrick D."/>
            <person name="Nagy I."/>
            <person name="Doyle S."/>
            <person name="Anderson J.B."/>
            <person name="Grigoriev I.V."/>
            <person name="Gueldener U."/>
            <person name="Muensterkoetter M."/>
            <person name="Nagy L.G."/>
        </authorList>
    </citation>
    <scope>NUCLEOTIDE SEQUENCE [LARGE SCALE GENOMIC DNA]</scope>
    <source>
        <strain evidence="3">C18/9</strain>
    </source>
</reference>
<dbReference type="EMBL" id="FUEG01000006">
    <property type="protein sequence ID" value="SJL05633.1"/>
    <property type="molecule type" value="Genomic_DNA"/>
</dbReference>